<sequence>MKNITKLIATILTLGLFLYGATHLSFDNVGNQTTLRKEIIKVENGYGYQIFSGEKLLVQQKFIPAVKGYQTFRSVKDAKKVANLIVEKIRNRISPQISVEELAELGVVFSDQ</sequence>
<proteinExistence type="predicted"/>
<dbReference type="Proteomes" id="UP000468707">
    <property type="component" value="Unassembled WGS sequence"/>
</dbReference>
<dbReference type="Pfam" id="PF16250">
    <property type="entry name" value="DUF4907"/>
    <property type="match status" value="1"/>
</dbReference>
<accession>A0A6I5L244</accession>
<evidence type="ECO:0000313" key="2">
    <source>
        <dbReference type="Proteomes" id="UP000468707"/>
    </source>
</evidence>
<dbReference type="InterPro" id="IPR032593">
    <property type="entry name" value="DUF4907"/>
</dbReference>
<dbReference type="AlphaFoldDB" id="A0A6I5L244"/>
<organism evidence="1 2">
    <name type="scientific">Flagellimonas sediminis</name>
    <dbReference type="NCBI Taxonomy" id="2696468"/>
    <lineage>
        <taxon>Bacteria</taxon>
        <taxon>Pseudomonadati</taxon>
        <taxon>Bacteroidota</taxon>
        <taxon>Flavobacteriia</taxon>
        <taxon>Flavobacteriales</taxon>
        <taxon>Flavobacteriaceae</taxon>
        <taxon>Flagellimonas</taxon>
    </lineage>
</organism>
<reference evidence="1 2" key="1">
    <citation type="submission" date="2020-01" db="EMBL/GenBank/DDBJ databases">
        <title>Muricauda sediminis sp.nov. 40Bstr401.</title>
        <authorList>
            <person name="Xue Z."/>
            <person name="Zhu S."/>
            <person name="Ren N."/>
            <person name="Chen T."/>
            <person name="Chen X."/>
            <person name="Chen J."/>
            <person name="Yang J."/>
        </authorList>
    </citation>
    <scope>NUCLEOTIDE SEQUENCE [LARGE SCALE GENOMIC DNA]</scope>
    <source>
        <strain evidence="1 2">40Bstr401</strain>
    </source>
</reference>
<protein>
    <submittedName>
        <fullName evidence="1">DUF4907 domain-containing protein</fullName>
    </submittedName>
</protein>
<dbReference type="EMBL" id="JAAAMI010000004">
    <property type="protein sequence ID" value="NDV43801.1"/>
    <property type="molecule type" value="Genomic_DNA"/>
</dbReference>
<keyword evidence="2" id="KW-1185">Reference proteome</keyword>
<name>A0A6I5L244_9FLAO</name>
<comment type="caution">
    <text evidence="1">The sequence shown here is derived from an EMBL/GenBank/DDBJ whole genome shotgun (WGS) entry which is preliminary data.</text>
</comment>
<dbReference type="RefSeq" id="WP_163635241.1">
    <property type="nucleotide sequence ID" value="NZ_JAAAMI010000004.1"/>
</dbReference>
<gene>
    <name evidence="1" type="ORF">GTK07_10745</name>
</gene>
<evidence type="ECO:0000313" key="1">
    <source>
        <dbReference type="EMBL" id="NDV43801.1"/>
    </source>
</evidence>